<sequence length="266" mass="28728">MTPEPNLAGQRVLVTRPRHQADGQARRLRELGAEPVLLPLLEIEPLTEADPAFADARRCILDLDLYRAVIFVSANAARLGAELIDDYWPQLPVGIDWLAIGASTAATLAGYGIQARHSPDGYDSEALLSSDALRQVAGERILIVRGDSGRDKLASDLSARGARVDYACLYRRAAPDPEPEVLESTIYGRPLSAILITSGESLDNLVRLLDGTDTASRLRDCLLVVPSQRIAQRAAGAGFKRTRLAGGPDDRSMIAALLAQHDSEQD</sequence>
<keyword evidence="5 9" id="KW-0627">Porphyrin biosynthesis</keyword>
<dbReference type="PANTHER" id="PTHR38042:SF1">
    <property type="entry name" value="UROPORPHYRINOGEN-III SYNTHASE, CHLOROPLASTIC"/>
    <property type="match status" value="1"/>
</dbReference>
<dbReference type="Gene3D" id="3.40.50.10090">
    <property type="match status" value="2"/>
</dbReference>
<reference evidence="11 12" key="1">
    <citation type="journal article" date="2014" name="Int. J. Syst. Evol. Microbiol.">
        <title>Complete genome sequence of Corynebacterium casei LMG S-19264T (=DSM 44701T), isolated from a smear-ripened cheese.</title>
        <authorList>
            <consortium name="US DOE Joint Genome Institute (JGI-PGF)"/>
            <person name="Walter F."/>
            <person name="Albersmeier A."/>
            <person name="Kalinowski J."/>
            <person name="Ruckert C."/>
        </authorList>
    </citation>
    <scope>NUCLEOTIDE SEQUENCE [LARGE SCALE GENOMIC DNA]</scope>
    <source>
        <strain evidence="11 12">CGMCC 1.7286</strain>
    </source>
</reference>
<dbReference type="Proteomes" id="UP000599578">
    <property type="component" value="Unassembled WGS sequence"/>
</dbReference>
<comment type="catalytic activity">
    <reaction evidence="8 9">
        <text>hydroxymethylbilane = uroporphyrinogen III + H2O</text>
        <dbReference type="Rhea" id="RHEA:18965"/>
        <dbReference type="ChEBI" id="CHEBI:15377"/>
        <dbReference type="ChEBI" id="CHEBI:57308"/>
        <dbReference type="ChEBI" id="CHEBI:57845"/>
        <dbReference type="EC" id="4.2.1.75"/>
    </reaction>
</comment>
<dbReference type="CDD" id="cd06578">
    <property type="entry name" value="HemD"/>
    <property type="match status" value="1"/>
</dbReference>
<dbReference type="GO" id="GO:0006782">
    <property type="term" value="P:protoporphyrinogen IX biosynthetic process"/>
    <property type="evidence" value="ECO:0007669"/>
    <property type="project" value="UniProtKB-UniRule"/>
</dbReference>
<name>A0A917ZN52_9GAMM</name>
<dbReference type="InterPro" id="IPR003754">
    <property type="entry name" value="4pyrrol_synth_uPrphyn_synth"/>
</dbReference>
<dbReference type="InterPro" id="IPR036108">
    <property type="entry name" value="4pyrrol_syn_uPrphyn_synt_sf"/>
</dbReference>
<evidence type="ECO:0000256" key="7">
    <source>
        <dbReference type="ARBA" id="ARBA00040167"/>
    </source>
</evidence>
<evidence type="ECO:0000256" key="9">
    <source>
        <dbReference type="RuleBase" id="RU366031"/>
    </source>
</evidence>
<protein>
    <recommendedName>
        <fullName evidence="7 9">Uroporphyrinogen-III synthase</fullName>
        <ecNumber evidence="3 9">4.2.1.75</ecNumber>
    </recommendedName>
</protein>
<evidence type="ECO:0000256" key="6">
    <source>
        <dbReference type="ARBA" id="ARBA00037589"/>
    </source>
</evidence>
<dbReference type="PANTHER" id="PTHR38042">
    <property type="entry name" value="UROPORPHYRINOGEN-III SYNTHASE, CHLOROPLASTIC"/>
    <property type="match status" value="1"/>
</dbReference>
<comment type="pathway">
    <text evidence="1 9">Porphyrin-containing compound metabolism; protoporphyrin-IX biosynthesis; coproporphyrinogen-III from 5-aminolevulinate: step 3/4.</text>
</comment>
<evidence type="ECO:0000256" key="5">
    <source>
        <dbReference type="ARBA" id="ARBA00023244"/>
    </source>
</evidence>
<evidence type="ECO:0000313" key="12">
    <source>
        <dbReference type="Proteomes" id="UP000599578"/>
    </source>
</evidence>
<evidence type="ECO:0000256" key="3">
    <source>
        <dbReference type="ARBA" id="ARBA00013109"/>
    </source>
</evidence>
<evidence type="ECO:0000256" key="1">
    <source>
        <dbReference type="ARBA" id="ARBA00004772"/>
    </source>
</evidence>
<dbReference type="SUPFAM" id="SSF69618">
    <property type="entry name" value="HemD-like"/>
    <property type="match status" value="1"/>
</dbReference>
<dbReference type="RefSeq" id="WP_188862573.1">
    <property type="nucleotide sequence ID" value="NZ_BMLT01000014.1"/>
</dbReference>
<feature type="domain" description="Tetrapyrrole biosynthesis uroporphyrinogen III synthase" evidence="10">
    <location>
        <begin position="25"/>
        <end position="254"/>
    </location>
</feature>
<evidence type="ECO:0000259" key="10">
    <source>
        <dbReference type="Pfam" id="PF02602"/>
    </source>
</evidence>
<keyword evidence="12" id="KW-1185">Reference proteome</keyword>
<dbReference type="InterPro" id="IPR039793">
    <property type="entry name" value="UROS/Hem4"/>
</dbReference>
<dbReference type="EC" id="4.2.1.75" evidence="3 9"/>
<gene>
    <name evidence="11" type="ORF">GCM10011348_41710</name>
</gene>
<accession>A0A917ZN52</accession>
<comment type="caution">
    <text evidence="11">The sequence shown here is derived from an EMBL/GenBank/DDBJ whole genome shotgun (WGS) entry which is preliminary data.</text>
</comment>
<evidence type="ECO:0000256" key="2">
    <source>
        <dbReference type="ARBA" id="ARBA00008133"/>
    </source>
</evidence>
<organism evidence="11 12">
    <name type="scientific">Marinobacterium nitratireducens</name>
    <dbReference type="NCBI Taxonomy" id="518897"/>
    <lineage>
        <taxon>Bacteria</taxon>
        <taxon>Pseudomonadati</taxon>
        <taxon>Pseudomonadota</taxon>
        <taxon>Gammaproteobacteria</taxon>
        <taxon>Oceanospirillales</taxon>
        <taxon>Oceanospirillaceae</taxon>
        <taxon>Marinobacterium</taxon>
    </lineage>
</organism>
<evidence type="ECO:0000256" key="8">
    <source>
        <dbReference type="ARBA" id="ARBA00048617"/>
    </source>
</evidence>
<dbReference type="GO" id="GO:0006780">
    <property type="term" value="P:uroporphyrinogen III biosynthetic process"/>
    <property type="evidence" value="ECO:0007669"/>
    <property type="project" value="UniProtKB-UniRule"/>
</dbReference>
<proteinExistence type="inferred from homology"/>
<dbReference type="GO" id="GO:0004852">
    <property type="term" value="F:uroporphyrinogen-III synthase activity"/>
    <property type="evidence" value="ECO:0007669"/>
    <property type="project" value="UniProtKB-UniRule"/>
</dbReference>
<comment type="similarity">
    <text evidence="2 9">Belongs to the uroporphyrinogen-III synthase family.</text>
</comment>
<comment type="function">
    <text evidence="6 9">Catalyzes cyclization of the linear tetrapyrrole, hydroxymethylbilane, to the macrocyclic uroporphyrinogen III.</text>
</comment>
<dbReference type="Pfam" id="PF02602">
    <property type="entry name" value="HEM4"/>
    <property type="match status" value="1"/>
</dbReference>
<keyword evidence="4 9" id="KW-0456">Lyase</keyword>
<evidence type="ECO:0000256" key="4">
    <source>
        <dbReference type="ARBA" id="ARBA00023239"/>
    </source>
</evidence>
<dbReference type="AlphaFoldDB" id="A0A917ZN52"/>
<evidence type="ECO:0000313" key="11">
    <source>
        <dbReference type="EMBL" id="GGO87768.1"/>
    </source>
</evidence>
<dbReference type="EMBL" id="BMLT01000014">
    <property type="protein sequence ID" value="GGO87768.1"/>
    <property type="molecule type" value="Genomic_DNA"/>
</dbReference>